<gene>
    <name evidence="1" type="ORF">ACH47G_33055</name>
</gene>
<keyword evidence="2" id="KW-1185">Reference proteome</keyword>
<accession>A0ABW7WSW8</accession>
<reference evidence="1 2" key="1">
    <citation type="submission" date="2024-10" db="EMBL/GenBank/DDBJ databases">
        <title>The Natural Products Discovery Center: Release of the First 8490 Sequenced Strains for Exploring Actinobacteria Biosynthetic Diversity.</title>
        <authorList>
            <person name="Kalkreuter E."/>
            <person name="Kautsar S.A."/>
            <person name="Yang D."/>
            <person name="Bader C.D."/>
            <person name="Teijaro C.N."/>
            <person name="Fluegel L."/>
            <person name="Davis C.M."/>
            <person name="Simpson J.R."/>
            <person name="Lauterbach L."/>
            <person name="Steele A.D."/>
            <person name="Gui C."/>
            <person name="Meng S."/>
            <person name="Li G."/>
            <person name="Viehrig K."/>
            <person name="Ye F."/>
            <person name="Su P."/>
            <person name="Kiefer A.F."/>
            <person name="Nichols A."/>
            <person name="Cepeda A.J."/>
            <person name="Yan W."/>
            <person name="Fan B."/>
            <person name="Jiang Y."/>
            <person name="Adhikari A."/>
            <person name="Zheng C.-J."/>
            <person name="Schuster L."/>
            <person name="Cowan T.M."/>
            <person name="Smanski M.J."/>
            <person name="Chevrette M.G."/>
            <person name="De Carvalho L.P.S."/>
            <person name="Shen B."/>
        </authorList>
    </citation>
    <scope>NUCLEOTIDE SEQUENCE [LARGE SCALE GENOMIC DNA]</scope>
    <source>
        <strain evidence="1 2">NPDC019626</strain>
    </source>
</reference>
<evidence type="ECO:0000313" key="2">
    <source>
        <dbReference type="Proteomes" id="UP001611450"/>
    </source>
</evidence>
<dbReference type="EMBL" id="JBIRXV010000011">
    <property type="protein sequence ID" value="MFI2325344.1"/>
    <property type="molecule type" value="Genomic_DNA"/>
</dbReference>
<proteinExistence type="predicted"/>
<evidence type="ECO:0000313" key="1">
    <source>
        <dbReference type="EMBL" id="MFI2325344.1"/>
    </source>
</evidence>
<dbReference type="RefSeq" id="WP_396949002.1">
    <property type="nucleotide sequence ID" value="NZ_JBIRXV010000011.1"/>
</dbReference>
<comment type="caution">
    <text evidence="1">The sequence shown here is derived from an EMBL/GenBank/DDBJ whole genome shotgun (WGS) entry which is preliminary data.</text>
</comment>
<protein>
    <submittedName>
        <fullName evidence="1">Uncharacterized protein</fullName>
    </submittedName>
</protein>
<dbReference type="Proteomes" id="UP001611450">
    <property type="component" value="Unassembled WGS sequence"/>
</dbReference>
<organism evidence="1 2">
    <name type="scientific">Nocardia beijingensis</name>
    <dbReference type="NCBI Taxonomy" id="95162"/>
    <lineage>
        <taxon>Bacteria</taxon>
        <taxon>Bacillati</taxon>
        <taxon>Actinomycetota</taxon>
        <taxon>Actinomycetes</taxon>
        <taxon>Mycobacteriales</taxon>
        <taxon>Nocardiaceae</taxon>
        <taxon>Nocardia</taxon>
    </lineage>
</organism>
<name>A0ABW7WSW8_9NOCA</name>
<sequence>MTSTPHSITMYAIESGEPESVAEFRWSATAGVTLTVASSSEWGRIARMYYEDGVPNRKEMNVIPRTNGEEFMRTLAELNMGSYCYFVVDSQ</sequence>